<dbReference type="EMBL" id="LIZY01000057">
    <property type="protein sequence ID" value="KPJ63869.1"/>
    <property type="molecule type" value="Genomic_DNA"/>
</dbReference>
<proteinExistence type="predicted"/>
<comment type="caution">
    <text evidence="1">The sequence shown here is derived from an EMBL/GenBank/DDBJ whole genome shotgun (WGS) entry which is preliminary data.</text>
</comment>
<reference evidence="1 2" key="1">
    <citation type="journal article" date="2015" name="Microbiome">
        <title>Genomic resolution of linkages in carbon, nitrogen, and sulfur cycling among widespread estuary sediment bacteria.</title>
        <authorList>
            <person name="Baker B.J."/>
            <person name="Lazar C.S."/>
            <person name="Teske A.P."/>
            <person name="Dick G.J."/>
        </authorList>
    </citation>
    <scope>NUCLEOTIDE SEQUENCE [LARGE SCALE GENOMIC DNA]</scope>
    <source>
        <strain evidence="1">DG_56</strain>
    </source>
</reference>
<organism evidence="1 2">
    <name type="scientific">candidate division KD3-62 bacterium DG_56</name>
    <dbReference type="NCBI Taxonomy" id="1704032"/>
    <lineage>
        <taxon>Bacteria</taxon>
        <taxon>candidate division KD3-62</taxon>
    </lineage>
</organism>
<feature type="non-terminal residue" evidence="1">
    <location>
        <position position="438"/>
    </location>
</feature>
<dbReference type="InterPro" id="IPR045584">
    <property type="entry name" value="Pilin-like"/>
</dbReference>
<accession>A0A0S7XN05</accession>
<dbReference type="Gene3D" id="3.30.700.10">
    <property type="entry name" value="Glycoprotein, Type 4 Pilin"/>
    <property type="match status" value="1"/>
</dbReference>
<gene>
    <name evidence="1" type="ORF">AMK68_02910</name>
</gene>
<sequence length="438" mass="48030">MGWRLLRAGKWALFLVGAALALSPLVFMALAHRLEARLERVLRDLASAGMPVKATDLAKPPIPDEENAALVYQEAFRGLSLSYEEEELVRHARRGNSSLSDPAATARAKEALGRNARALRLIRRASTMAGCRFPRDWSKGMETLFPEYGKLKLCSRLLAIDSLMSLKAGRADEALATCGTMLRVADAADEPTLIGQLVRYAIIGITSRSLGVVLEQGRPSEKECRSLADQIGGIELTPALITALQGERAMGIWGFDHVRSASDPFQAVDRIASTDGSDFGPKAPPARAKGPRPAAIVRWWLASGELSYLRLIGRVIEEARLPHREASRIRPSVEDEVESVRHRVPPHILTAILVPVFAHSSRRRDQASATLGVDQIALLLKVYRARKGAYPDSLEPLTDLVDRHLPMDPFSGKPFRYERRGAGFIVYSIGPNLKDDGG</sequence>
<evidence type="ECO:0000313" key="1">
    <source>
        <dbReference type="EMBL" id="KPJ63869.1"/>
    </source>
</evidence>
<dbReference type="Proteomes" id="UP000052020">
    <property type="component" value="Unassembled WGS sequence"/>
</dbReference>
<evidence type="ECO:0000313" key="2">
    <source>
        <dbReference type="Proteomes" id="UP000052020"/>
    </source>
</evidence>
<protein>
    <submittedName>
        <fullName evidence="1">Uncharacterized protein</fullName>
    </submittedName>
</protein>
<dbReference type="AlphaFoldDB" id="A0A0S7XN05"/>
<name>A0A0S7XN05_9BACT</name>
<dbReference type="SUPFAM" id="SSF54523">
    <property type="entry name" value="Pili subunits"/>
    <property type="match status" value="1"/>
</dbReference>